<feature type="region of interest" description="Disordered" evidence="1">
    <location>
        <begin position="1"/>
        <end position="35"/>
    </location>
</feature>
<name>A0A821UIQ2_9NEOP</name>
<reference evidence="2" key="1">
    <citation type="submission" date="2021-02" db="EMBL/GenBank/DDBJ databases">
        <authorList>
            <person name="Steward A R."/>
        </authorList>
    </citation>
    <scope>NUCLEOTIDE SEQUENCE</scope>
</reference>
<evidence type="ECO:0000256" key="1">
    <source>
        <dbReference type="SAM" id="MobiDB-lite"/>
    </source>
</evidence>
<organism evidence="2 3">
    <name type="scientific">Pieris macdunnoughi</name>
    <dbReference type="NCBI Taxonomy" id="345717"/>
    <lineage>
        <taxon>Eukaryota</taxon>
        <taxon>Metazoa</taxon>
        <taxon>Ecdysozoa</taxon>
        <taxon>Arthropoda</taxon>
        <taxon>Hexapoda</taxon>
        <taxon>Insecta</taxon>
        <taxon>Pterygota</taxon>
        <taxon>Neoptera</taxon>
        <taxon>Endopterygota</taxon>
        <taxon>Lepidoptera</taxon>
        <taxon>Glossata</taxon>
        <taxon>Ditrysia</taxon>
        <taxon>Papilionoidea</taxon>
        <taxon>Pieridae</taxon>
        <taxon>Pierinae</taxon>
        <taxon>Pieris</taxon>
    </lineage>
</organism>
<accession>A0A821UIQ2</accession>
<feature type="compositionally biased region" description="Basic and acidic residues" evidence="1">
    <location>
        <begin position="115"/>
        <end position="128"/>
    </location>
</feature>
<dbReference type="OrthoDB" id="7549597at2759"/>
<keyword evidence="3" id="KW-1185">Reference proteome</keyword>
<gene>
    <name evidence="2" type="ORF">PMACD_LOCUS10451</name>
</gene>
<dbReference type="AlphaFoldDB" id="A0A821UIQ2"/>
<proteinExistence type="predicted"/>
<evidence type="ECO:0000313" key="2">
    <source>
        <dbReference type="EMBL" id="CAF4890960.1"/>
    </source>
</evidence>
<sequence length="139" mass="16231">MSIVRGQMKNQLNSYSSSSEDEQLQLEGESDYRIEQGQDYFHPTELIEVDPSNKTHRLRPELEKKEENLGIEVQKMLVHVEIRNNEKLKSDLRPENKDLGIEVRKMLEQVEIRNNEKLKSDLRPENKDLGLSSKNVGTR</sequence>
<evidence type="ECO:0000313" key="3">
    <source>
        <dbReference type="Proteomes" id="UP000663880"/>
    </source>
</evidence>
<feature type="region of interest" description="Disordered" evidence="1">
    <location>
        <begin position="115"/>
        <end position="139"/>
    </location>
</feature>
<dbReference type="Proteomes" id="UP000663880">
    <property type="component" value="Unassembled WGS sequence"/>
</dbReference>
<protein>
    <submittedName>
        <fullName evidence="2">Uncharacterized protein</fullName>
    </submittedName>
</protein>
<comment type="caution">
    <text evidence="2">The sequence shown here is derived from an EMBL/GenBank/DDBJ whole genome shotgun (WGS) entry which is preliminary data.</text>
</comment>
<dbReference type="EMBL" id="CAJOBZ010000031">
    <property type="protein sequence ID" value="CAF4890960.1"/>
    <property type="molecule type" value="Genomic_DNA"/>
</dbReference>